<gene>
    <name evidence="6" type="ORF">PCOS0759_LOCUS7917</name>
</gene>
<evidence type="ECO:0000256" key="2">
    <source>
        <dbReference type="ARBA" id="ARBA00023242"/>
    </source>
</evidence>
<evidence type="ECO:0000256" key="1">
    <source>
        <dbReference type="ARBA" id="ARBA00004123"/>
    </source>
</evidence>
<reference evidence="6" key="1">
    <citation type="submission" date="2021-01" db="EMBL/GenBank/DDBJ databases">
        <authorList>
            <person name="Corre E."/>
            <person name="Pelletier E."/>
            <person name="Niang G."/>
            <person name="Scheremetjew M."/>
            <person name="Finn R."/>
            <person name="Kale V."/>
            <person name="Holt S."/>
            <person name="Cochrane G."/>
            <person name="Meng A."/>
            <person name="Brown T."/>
            <person name="Cohen L."/>
        </authorList>
    </citation>
    <scope>NUCLEOTIDE SEQUENCE</scope>
    <source>
        <strain evidence="6">WS</strain>
    </source>
</reference>
<dbReference type="GO" id="GO:0005634">
    <property type="term" value="C:nucleus"/>
    <property type="evidence" value="ECO:0007669"/>
    <property type="project" value="UniProtKB-SubCell"/>
</dbReference>
<evidence type="ECO:0000256" key="3">
    <source>
        <dbReference type="PROSITE-ProRule" id="PRU00810"/>
    </source>
</evidence>
<sequence>MSTSTTASSLKRTRDTNDASLLLAPPPKRICIEDAVQYIEQVKQTFLGPKENMYLEFLRLMSLFKEGRLNAVAICDRIKILFKGFEHLIKGFNVFLPTEFHIGSAQLDSAIDAQNKENGILPPDPTETANFSQAMTFLQNIKQRFSTDSKVYNEFLETLHLYKERVLDLNGVYDRARNLLAEHDDLWTQFMLYLPPVQQEKFAKRLKDERQKAARAEAEGATSAGKKRKPRKKKHIWRYGAVYDGPSYEMVPDNAPRVKCSGRGDLEDEVLNDDLICVGARRTRLDRYIRSSENLTNQFRYLKQVEDAMIELETTLGAAKDFVTFLESIQKKIDAKEDVGIAKEDLTQMHRGVLRHVYASKKNKIVKALRSNPTSSVPVVHKRFVQLIESWEAQKKASVKNVRAAHEVALWEAFRRNLAAFKVAESKELTEKFILNDALDRFKYHAPFYTSLSVKNIHKDIFKLVITRTQLPKERVKEVWRQLIVPFFHLEPQQEYGETQKELFEQLQEMPTTGHFPAYLTHRKDDMVFYANTSLMLFFRFYILMFERLLLARKAAQEKRTQDLRRKKDNLHYATSDVPPTQPPTPVSGGANNESVDAATNGGSTAQAGDQEDKMTDIADGSSTPNKQGAADVQKNATTTSTPNATTTPSNNFGQPILYPFQTTEIVDDYYERFMELTQNILAEQIEQQTYEEELMKYLGFESYNLFTFVHVFEHLEAKLYNVINAANSQSLLDAFRYELQRAHPFQDDLYFRSVNRAATFNEDIYEVNHNKDSRRFVLKKIDNIRRHHPFERLTSQGHEYLQQIINPSTQHSEQSLDEKNRSLKVFLRRNKTRAEKFFKVHKSAPTDNVCLLNGMEFYLCIVTMRMKHKEGSSDVFVRVKRGDK</sequence>
<dbReference type="SUPFAM" id="SSF47762">
    <property type="entry name" value="PAH2 domain"/>
    <property type="match status" value="2"/>
</dbReference>
<feature type="domain" description="Histone deacetylase interacting" evidence="5">
    <location>
        <begin position="242"/>
        <end position="343"/>
    </location>
</feature>
<dbReference type="InterPro" id="IPR036600">
    <property type="entry name" value="PAH_sf"/>
</dbReference>
<organism evidence="6">
    <name type="scientific">Percolomonas cosmopolitus</name>
    <dbReference type="NCBI Taxonomy" id="63605"/>
    <lineage>
        <taxon>Eukaryota</taxon>
        <taxon>Discoba</taxon>
        <taxon>Heterolobosea</taxon>
        <taxon>Tetramitia</taxon>
        <taxon>Eutetramitia</taxon>
        <taxon>Percolomonadidae</taxon>
        <taxon>Percolomonas</taxon>
    </lineage>
</organism>
<feature type="region of interest" description="Disordered" evidence="4">
    <location>
        <begin position="559"/>
        <end position="655"/>
    </location>
</feature>
<dbReference type="PANTHER" id="PTHR12346">
    <property type="entry name" value="SIN3B-RELATED"/>
    <property type="match status" value="1"/>
</dbReference>
<dbReference type="Pfam" id="PF08295">
    <property type="entry name" value="Sin3_corepress"/>
    <property type="match status" value="1"/>
</dbReference>
<dbReference type="GO" id="GO:0003714">
    <property type="term" value="F:transcription corepressor activity"/>
    <property type="evidence" value="ECO:0007669"/>
    <property type="project" value="InterPro"/>
</dbReference>
<dbReference type="InterPro" id="IPR031693">
    <property type="entry name" value="Sin3_C"/>
</dbReference>
<feature type="compositionally biased region" description="Low complexity" evidence="4">
    <location>
        <begin position="636"/>
        <end position="652"/>
    </location>
</feature>
<dbReference type="InterPro" id="IPR039774">
    <property type="entry name" value="Sin3-like"/>
</dbReference>
<dbReference type="Pfam" id="PF02671">
    <property type="entry name" value="PAH"/>
    <property type="match status" value="2"/>
</dbReference>
<keyword evidence="2 3" id="KW-0539">Nucleus</keyword>
<dbReference type="Pfam" id="PF16879">
    <property type="entry name" value="Sin3a_C"/>
    <property type="match status" value="1"/>
</dbReference>
<evidence type="ECO:0000313" key="6">
    <source>
        <dbReference type="EMBL" id="CAD9084663.1"/>
    </source>
</evidence>
<dbReference type="PROSITE" id="PS51477">
    <property type="entry name" value="PAH"/>
    <property type="match status" value="2"/>
</dbReference>
<dbReference type="InterPro" id="IPR013194">
    <property type="entry name" value="HDAC_interact_dom"/>
</dbReference>
<dbReference type="Gene3D" id="1.20.1160.11">
    <property type="entry name" value="Paired amphipathic helix"/>
    <property type="match status" value="2"/>
</dbReference>
<accession>A0A7S1PIK3</accession>
<proteinExistence type="predicted"/>
<dbReference type="SMART" id="SM00761">
    <property type="entry name" value="HDAC_interact"/>
    <property type="match status" value="1"/>
</dbReference>
<protein>
    <recommendedName>
        <fullName evidence="5">Histone deacetylase interacting domain-containing protein</fullName>
    </recommendedName>
</protein>
<feature type="region of interest" description="Disordered" evidence="4">
    <location>
        <begin position="213"/>
        <end position="233"/>
    </location>
</feature>
<evidence type="ECO:0000256" key="4">
    <source>
        <dbReference type="SAM" id="MobiDB-lite"/>
    </source>
</evidence>
<dbReference type="InterPro" id="IPR003822">
    <property type="entry name" value="PAH"/>
</dbReference>
<dbReference type="AlphaFoldDB" id="A0A7S1PIK3"/>
<evidence type="ECO:0000259" key="5">
    <source>
        <dbReference type="SMART" id="SM00761"/>
    </source>
</evidence>
<comment type="subcellular location">
    <subcellularLocation>
        <location evidence="1 3">Nucleus</location>
    </subcellularLocation>
</comment>
<dbReference type="EMBL" id="HBGD01009628">
    <property type="protein sequence ID" value="CAD9084663.1"/>
    <property type="molecule type" value="Transcribed_RNA"/>
</dbReference>
<name>A0A7S1PIK3_9EUKA</name>